<dbReference type="RefSeq" id="WP_350257772.1">
    <property type="nucleotide sequence ID" value="NZ_CP138335.1"/>
</dbReference>
<feature type="region of interest" description="Disordered" evidence="1">
    <location>
        <begin position="1"/>
        <end position="29"/>
    </location>
</feature>
<dbReference type="EMBL" id="CP138335">
    <property type="protein sequence ID" value="XBW07567.1"/>
    <property type="molecule type" value="Genomic_DNA"/>
</dbReference>
<name>A0AAU7V6A1_9ACTO</name>
<organism evidence="2">
    <name type="scientific">Scrofimicrobium appendicitidis</name>
    <dbReference type="NCBI Taxonomy" id="3079930"/>
    <lineage>
        <taxon>Bacteria</taxon>
        <taxon>Bacillati</taxon>
        <taxon>Actinomycetota</taxon>
        <taxon>Actinomycetes</taxon>
        <taxon>Actinomycetales</taxon>
        <taxon>Actinomycetaceae</taxon>
        <taxon>Scrofimicrobium</taxon>
    </lineage>
</organism>
<reference evidence="2" key="1">
    <citation type="submission" date="2023-11" db="EMBL/GenBank/DDBJ databases">
        <title>Scrofimicrobium hongkongense sp. nov., isolated from a patient with peritonitis.</title>
        <authorList>
            <person name="Lao H.Y."/>
            <person name="Wong A.Y.P."/>
            <person name="Ng T.L."/>
            <person name="Wong R.Y.L."/>
            <person name="Yau M.C.Y."/>
            <person name="Lam J.Y.W."/>
            <person name="Siu G.K.H."/>
        </authorList>
    </citation>
    <scope>NUCLEOTIDE SEQUENCE</scope>
    <source>
        <strain evidence="2">R131</strain>
    </source>
</reference>
<sequence>MTEPQRGGSLDVLEQTQVKPDQGSGNGDRYAHYVRRDRANRSAVTGQAVVALCGKVWVPTRDAKNYPVCPRCKQLRDEMGKQGPSWPFKD</sequence>
<evidence type="ECO:0000256" key="1">
    <source>
        <dbReference type="SAM" id="MobiDB-lite"/>
    </source>
</evidence>
<protein>
    <submittedName>
        <fullName evidence="2">DUF3039 domain-containing protein</fullName>
    </submittedName>
</protein>
<proteinExistence type="predicted"/>
<evidence type="ECO:0000313" key="2">
    <source>
        <dbReference type="EMBL" id="XBW07567.1"/>
    </source>
</evidence>
<dbReference type="InterPro" id="IPR021400">
    <property type="entry name" value="DUF3039"/>
</dbReference>
<gene>
    <name evidence="2" type="ORF">SAC06_07945</name>
</gene>
<accession>A0AAU7V6A1</accession>
<dbReference type="Pfam" id="PF11238">
    <property type="entry name" value="DUF3039"/>
    <property type="match status" value="1"/>
</dbReference>
<dbReference type="AlphaFoldDB" id="A0AAU7V6A1"/>
<dbReference type="KEGG" id="sapp:SAC06_07945"/>